<dbReference type="InterPro" id="IPR012338">
    <property type="entry name" value="Beta-lactam/transpept-like"/>
</dbReference>
<evidence type="ECO:0000259" key="1">
    <source>
        <dbReference type="Pfam" id="PF00144"/>
    </source>
</evidence>
<gene>
    <name evidence="2" type="ORF">ACFOUW_01060</name>
</gene>
<accession>A0ABV7Y2E6</accession>
<evidence type="ECO:0000313" key="3">
    <source>
        <dbReference type="Proteomes" id="UP001595699"/>
    </source>
</evidence>
<name>A0ABV7Y2E6_9ACTN</name>
<dbReference type="Pfam" id="PF00144">
    <property type="entry name" value="Beta-lactamase"/>
    <property type="match status" value="1"/>
</dbReference>
<keyword evidence="3" id="KW-1185">Reference proteome</keyword>
<dbReference type="EC" id="3.-.-.-" evidence="2"/>
<dbReference type="PANTHER" id="PTHR46825">
    <property type="entry name" value="D-ALANYL-D-ALANINE-CARBOXYPEPTIDASE/ENDOPEPTIDASE AMPH"/>
    <property type="match status" value="1"/>
</dbReference>
<keyword evidence="2" id="KW-0378">Hydrolase</keyword>
<protein>
    <submittedName>
        <fullName evidence="2">Serine hydrolase domain-containing protein</fullName>
        <ecNumber evidence="2">3.-.-.-</ecNumber>
    </submittedName>
</protein>
<comment type="caution">
    <text evidence="2">The sequence shown here is derived from an EMBL/GenBank/DDBJ whole genome shotgun (WGS) entry which is preliminary data.</text>
</comment>
<feature type="domain" description="Beta-lactamase-related" evidence="1">
    <location>
        <begin position="115"/>
        <end position="411"/>
    </location>
</feature>
<dbReference type="Gene3D" id="3.40.710.10">
    <property type="entry name" value="DD-peptidase/beta-lactamase superfamily"/>
    <property type="match status" value="1"/>
</dbReference>
<dbReference type="RefSeq" id="WP_205122191.1">
    <property type="nucleotide sequence ID" value="NZ_JAFBCM010000001.1"/>
</dbReference>
<dbReference type="SUPFAM" id="SSF56601">
    <property type="entry name" value="beta-lactamase/transpeptidase-like"/>
    <property type="match status" value="1"/>
</dbReference>
<reference evidence="3" key="1">
    <citation type="journal article" date="2019" name="Int. J. Syst. Evol. Microbiol.">
        <title>The Global Catalogue of Microorganisms (GCM) 10K type strain sequencing project: providing services to taxonomists for standard genome sequencing and annotation.</title>
        <authorList>
            <consortium name="The Broad Institute Genomics Platform"/>
            <consortium name="The Broad Institute Genome Sequencing Center for Infectious Disease"/>
            <person name="Wu L."/>
            <person name="Ma J."/>
        </authorList>
    </citation>
    <scope>NUCLEOTIDE SEQUENCE [LARGE SCALE GENOMIC DNA]</scope>
    <source>
        <strain evidence="3">CGMCC 4.7241</strain>
    </source>
</reference>
<organism evidence="2 3">
    <name type="scientific">Tenggerimyces flavus</name>
    <dbReference type="NCBI Taxonomy" id="1708749"/>
    <lineage>
        <taxon>Bacteria</taxon>
        <taxon>Bacillati</taxon>
        <taxon>Actinomycetota</taxon>
        <taxon>Actinomycetes</taxon>
        <taxon>Propionibacteriales</taxon>
        <taxon>Nocardioidaceae</taxon>
        <taxon>Tenggerimyces</taxon>
    </lineage>
</organism>
<dbReference type="PANTHER" id="PTHR46825:SF7">
    <property type="entry name" value="D-ALANYL-D-ALANINE CARBOXYPEPTIDASE"/>
    <property type="match status" value="1"/>
</dbReference>
<evidence type="ECO:0000313" key="2">
    <source>
        <dbReference type="EMBL" id="MFC3759416.1"/>
    </source>
</evidence>
<dbReference type="Proteomes" id="UP001595699">
    <property type="component" value="Unassembled WGS sequence"/>
</dbReference>
<proteinExistence type="predicted"/>
<dbReference type="GO" id="GO:0016787">
    <property type="term" value="F:hydrolase activity"/>
    <property type="evidence" value="ECO:0007669"/>
    <property type="project" value="UniProtKB-KW"/>
</dbReference>
<dbReference type="InterPro" id="IPR050491">
    <property type="entry name" value="AmpC-like"/>
</dbReference>
<sequence>MPAQLLEGLLSEPDGIAASALLALGLRLSPAGVAHDRAGWEALAADEAFVRDTSIVGTEHLLLALLSSLPGDWRALRAQLLQCQHALSPGGVWEAAETYPFSSLAPCAAEHPVITPLVAAEPAVGVSVASTNGEAACYGWADVARERPVEPTTPFRICSISKIATALLLLRLQETGLVALDDPATTYLRAFPLLDPEGEPSAVTLRELLTHTAGMPPGVGLRHYLGPVPAPAESFAEGIRAVRPAGSFAYSNLGFVALGQVAADVLGRSYAEAVTSWVLEPLGLSDVAVAPVLPDDAARGYVVDAGQLVLVRSSAILAQGAGELVCSASSAARLAAAVMTDELISARSREDLLGRYVVQPSGRWQGLAVRVEDRDGMLVAYHGGNWPGYTAAVYAADDGHAVAALANTNVSLLKGFLHAAFVGS</sequence>
<dbReference type="EMBL" id="JBHRZH010000001">
    <property type="protein sequence ID" value="MFC3759416.1"/>
    <property type="molecule type" value="Genomic_DNA"/>
</dbReference>
<dbReference type="InterPro" id="IPR001466">
    <property type="entry name" value="Beta-lactam-related"/>
</dbReference>